<proteinExistence type="predicted"/>
<dbReference type="EMBL" id="JAKZGO010000031">
    <property type="protein sequence ID" value="MCH7415809.1"/>
    <property type="molecule type" value="Genomic_DNA"/>
</dbReference>
<dbReference type="PANTHER" id="PTHR33383">
    <property type="entry name" value="MEMBRANE PROTEIN INSERTION EFFICIENCY FACTOR-RELATED"/>
    <property type="match status" value="1"/>
</dbReference>
<name>A0ABS9VI14_9BACT</name>
<organism evidence="1 2">
    <name type="scientific">Belliella alkalica</name>
    <dbReference type="NCBI Taxonomy" id="1730871"/>
    <lineage>
        <taxon>Bacteria</taxon>
        <taxon>Pseudomonadati</taxon>
        <taxon>Bacteroidota</taxon>
        <taxon>Cytophagia</taxon>
        <taxon>Cytophagales</taxon>
        <taxon>Cyclobacteriaceae</taxon>
        <taxon>Belliella</taxon>
    </lineage>
</organism>
<dbReference type="SMART" id="SM01234">
    <property type="entry name" value="Haemolytic"/>
    <property type="match status" value="1"/>
</dbReference>
<dbReference type="InterPro" id="IPR011990">
    <property type="entry name" value="TPR-like_helical_dom_sf"/>
</dbReference>
<sequence length="372" mass="43391">MSKTFVFLLPFFFVFNFSYSQDESPGDMYTFYQKFISDIRSQSCPMYPSCSKYSMQAFREKGFGQGLIMTSDRLMRCGHEHKLYDLTVSSDDYKLVDLIDDSDNQVVIKKEIEFSKKFPSKEVNDTIKFFLHLIDKNLYQESIIEYNRIKFFDPSLDLTLEYNYFKALMSLEEYEKIIFEYDNLIGTDLENNPHILLKLSEAWYNLNQPEKALQILDNDVDWEEISDRRYAFRGYIYAQLEDFDQVKTNYSMVSEEYLYREYLTKNLQTIESMSNLKEKKPVVAGLLGIIPGAGYVYSGHTTTGVSSLVLNGLLGYATYTSFKTENYGIGILTGMFSTAFYIGNISGGYKAAKRYNKNQKNNQRKKLMYSFN</sequence>
<evidence type="ECO:0000313" key="1">
    <source>
        <dbReference type="EMBL" id="MCH7415809.1"/>
    </source>
</evidence>
<gene>
    <name evidence="1" type="primary">yidD</name>
    <name evidence="1" type="ORF">MM213_20070</name>
</gene>
<dbReference type="NCBIfam" id="TIGR00278">
    <property type="entry name" value="membrane protein insertion efficiency factor YidD"/>
    <property type="match status" value="1"/>
</dbReference>
<dbReference type="RefSeq" id="WP_241414674.1">
    <property type="nucleotide sequence ID" value="NZ_JAKZGO010000031.1"/>
</dbReference>
<keyword evidence="2" id="KW-1185">Reference proteome</keyword>
<reference evidence="1" key="1">
    <citation type="submission" date="2022-03" db="EMBL/GenBank/DDBJ databases">
        <title>De novo assembled genomes of Belliella spp. (Cyclobacteriaceae) strains.</title>
        <authorList>
            <person name="Szabo A."/>
            <person name="Korponai K."/>
            <person name="Felfoldi T."/>
        </authorList>
    </citation>
    <scope>NUCLEOTIDE SEQUENCE</scope>
    <source>
        <strain evidence="1">DSM 111903</strain>
    </source>
</reference>
<protein>
    <submittedName>
        <fullName evidence="1">Membrane protein insertion efficiency factor YidD</fullName>
    </submittedName>
</protein>
<dbReference type="PANTHER" id="PTHR33383:SF1">
    <property type="entry name" value="MEMBRANE PROTEIN INSERTION EFFICIENCY FACTOR-RELATED"/>
    <property type="match status" value="1"/>
</dbReference>
<dbReference type="Proteomes" id="UP001165430">
    <property type="component" value="Unassembled WGS sequence"/>
</dbReference>
<accession>A0ABS9VI14</accession>
<evidence type="ECO:0000313" key="2">
    <source>
        <dbReference type="Proteomes" id="UP001165430"/>
    </source>
</evidence>
<dbReference type="InterPro" id="IPR002696">
    <property type="entry name" value="Membr_insert_effic_factor_YidD"/>
</dbReference>
<dbReference type="Pfam" id="PF01809">
    <property type="entry name" value="YidD"/>
    <property type="match status" value="1"/>
</dbReference>
<dbReference type="Gene3D" id="1.25.40.10">
    <property type="entry name" value="Tetratricopeptide repeat domain"/>
    <property type="match status" value="1"/>
</dbReference>
<comment type="caution">
    <text evidence="1">The sequence shown here is derived from an EMBL/GenBank/DDBJ whole genome shotgun (WGS) entry which is preliminary data.</text>
</comment>
<dbReference type="SUPFAM" id="SSF48452">
    <property type="entry name" value="TPR-like"/>
    <property type="match status" value="1"/>
</dbReference>